<accession>A0AAI9I104</accession>
<comment type="caution">
    <text evidence="1">The sequence shown here is derived from an EMBL/GenBank/DDBJ whole genome shotgun (WGS) entry which is preliminary data.</text>
</comment>
<organism evidence="1">
    <name type="scientific">Providencia stuartii</name>
    <dbReference type="NCBI Taxonomy" id="588"/>
    <lineage>
        <taxon>Bacteria</taxon>
        <taxon>Pseudomonadati</taxon>
        <taxon>Pseudomonadota</taxon>
        <taxon>Gammaproteobacteria</taxon>
        <taxon>Enterobacterales</taxon>
        <taxon>Morganellaceae</taxon>
        <taxon>Providencia</taxon>
    </lineage>
</organism>
<protein>
    <submittedName>
        <fullName evidence="1">Type III secretion apparatus needle protein</fullName>
    </submittedName>
</protein>
<evidence type="ECO:0000313" key="1">
    <source>
        <dbReference type="EMBL" id="EMP9433432.1"/>
    </source>
</evidence>
<dbReference type="SUPFAM" id="SSF140129">
    <property type="entry name" value="MxiH-like"/>
    <property type="match status" value="1"/>
</dbReference>
<dbReference type="RefSeq" id="WP_247047933.1">
    <property type="nucleotide sequence ID" value="NZ_JALLDV010000219.1"/>
</dbReference>
<dbReference type="GO" id="GO:0015031">
    <property type="term" value="P:protein transport"/>
    <property type="evidence" value="ECO:0007669"/>
    <property type="project" value="InterPro"/>
</dbReference>
<dbReference type="InterPro" id="IPR037203">
    <property type="entry name" value="T3SS_needle-like_sf"/>
</dbReference>
<proteinExistence type="predicted"/>
<name>A0AAI9I104_PROST</name>
<sequence length="111" mass="11958">MSGESVKVPDILGINSATGNWVSSDFETPVIGAHNWGMMYRSSANVSIRAKELADELKNMLDGKSGKLEADNPLVLGKITALSGNYNMARQLQSSLMKSIKDTASSIIRNI</sequence>
<dbReference type="AlphaFoldDB" id="A0AAI9I104"/>
<dbReference type="Gene3D" id="1.20.58.90">
    <property type="match status" value="1"/>
</dbReference>
<dbReference type="EMBL" id="AAZDVE040000018">
    <property type="protein sequence ID" value="EMP9433432.1"/>
    <property type="molecule type" value="Genomic_DNA"/>
</dbReference>
<reference evidence="1" key="1">
    <citation type="submission" date="2024-02" db="EMBL/GenBank/DDBJ databases">
        <authorList>
            <consortium name="Clinical and Environmental Microbiology Branch: Whole genome sequencing antimicrobial resistance pathogens in the healthcare setting"/>
        </authorList>
    </citation>
    <scope>NUCLEOTIDE SEQUENCE</scope>
    <source>
        <strain evidence="1">2020GO-00142</strain>
    </source>
</reference>
<gene>
    <name evidence="1" type="ORF">JRA39_002501</name>
</gene>